<dbReference type="PROSITE" id="PS50871">
    <property type="entry name" value="C1Q"/>
    <property type="match status" value="1"/>
</dbReference>
<dbReference type="Pfam" id="PF00386">
    <property type="entry name" value="C1q"/>
    <property type="match status" value="1"/>
</dbReference>
<gene>
    <name evidence="6" type="ORF">DPMN_136779</name>
</gene>
<dbReference type="PANTHER" id="PTHR15427:SF33">
    <property type="entry name" value="COLLAGEN IV NC1 DOMAIN-CONTAINING PROTEIN"/>
    <property type="match status" value="1"/>
</dbReference>
<dbReference type="SUPFAM" id="SSF49842">
    <property type="entry name" value="TNF-like"/>
    <property type="match status" value="1"/>
</dbReference>
<evidence type="ECO:0000313" key="7">
    <source>
        <dbReference type="Proteomes" id="UP000828390"/>
    </source>
</evidence>
<keyword evidence="4" id="KW-0732">Signal</keyword>
<sequence>MVFRVLIVCALIALFNKNYALSNDLDLQARIEKLERRIELEQESCKEMNARLKEEVQSLRNIITNEHRNGTLTHVYKRQSTPEVVAFTAYLSYNPEHIADGQIIPFDRTITNLGNAFNIHSHTFICPVDGLYMFSVVISHLTIGEVLGKLVIDGVNIVDAIADPVTNGHDQQGINMAVVQARKGQAVQVVNYLYNDVWYRSDETNRFSTFSGVLLQEM</sequence>
<evidence type="ECO:0000259" key="5">
    <source>
        <dbReference type="PROSITE" id="PS50871"/>
    </source>
</evidence>
<dbReference type="Gene3D" id="2.60.120.40">
    <property type="match status" value="1"/>
</dbReference>
<keyword evidence="7" id="KW-1185">Reference proteome</keyword>
<dbReference type="InterPro" id="IPR050392">
    <property type="entry name" value="Collagen/C1q_domain"/>
</dbReference>
<accession>A0A9D4G4G2</accession>
<protein>
    <recommendedName>
        <fullName evidence="5">C1q domain-containing protein</fullName>
    </recommendedName>
</protein>
<keyword evidence="2" id="KW-0964">Secreted</keyword>
<feature type="domain" description="C1q" evidence="5">
    <location>
        <begin position="80"/>
        <end position="218"/>
    </location>
</feature>
<dbReference type="OrthoDB" id="6155241at2759"/>
<proteinExistence type="predicted"/>
<dbReference type="Proteomes" id="UP000828390">
    <property type="component" value="Unassembled WGS sequence"/>
</dbReference>
<dbReference type="CDD" id="cd14686">
    <property type="entry name" value="bZIP"/>
    <property type="match status" value="1"/>
</dbReference>
<organism evidence="6 7">
    <name type="scientific">Dreissena polymorpha</name>
    <name type="common">Zebra mussel</name>
    <name type="synonym">Mytilus polymorpha</name>
    <dbReference type="NCBI Taxonomy" id="45954"/>
    <lineage>
        <taxon>Eukaryota</taxon>
        <taxon>Metazoa</taxon>
        <taxon>Spiralia</taxon>
        <taxon>Lophotrochozoa</taxon>
        <taxon>Mollusca</taxon>
        <taxon>Bivalvia</taxon>
        <taxon>Autobranchia</taxon>
        <taxon>Heteroconchia</taxon>
        <taxon>Euheterodonta</taxon>
        <taxon>Imparidentia</taxon>
        <taxon>Neoheterodontei</taxon>
        <taxon>Myida</taxon>
        <taxon>Dreissenoidea</taxon>
        <taxon>Dreissenidae</taxon>
        <taxon>Dreissena</taxon>
    </lineage>
</organism>
<comment type="subcellular location">
    <subcellularLocation>
        <location evidence="1">Secreted</location>
    </subcellularLocation>
</comment>
<evidence type="ECO:0000256" key="2">
    <source>
        <dbReference type="ARBA" id="ARBA00022525"/>
    </source>
</evidence>
<evidence type="ECO:0000256" key="1">
    <source>
        <dbReference type="ARBA" id="ARBA00004613"/>
    </source>
</evidence>
<feature type="chain" id="PRO_5038932363" description="C1q domain-containing protein" evidence="4">
    <location>
        <begin position="21"/>
        <end position="218"/>
    </location>
</feature>
<dbReference type="PANTHER" id="PTHR15427">
    <property type="entry name" value="EMILIN ELASTIN MICROFIBRIL INTERFACE-LOCATED PROTEIN ELASTIN MICROFIBRIL INTERFACER"/>
    <property type="match status" value="1"/>
</dbReference>
<dbReference type="InterPro" id="IPR008983">
    <property type="entry name" value="Tumour_necrosis_fac-like_dom"/>
</dbReference>
<name>A0A9D4G4G2_DREPO</name>
<comment type="caution">
    <text evidence="6">The sequence shown here is derived from an EMBL/GenBank/DDBJ whole genome shotgun (WGS) entry which is preliminary data.</text>
</comment>
<reference evidence="6" key="1">
    <citation type="journal article" date="2019" name="bioRxiv">
        <title>The Genome of the Zebra Mussel, Dreissena polymorpha: A Resource for Invasive Species Research.</title>
        <authorList>
            <person name="McCartney M.A."/>
            <person name="Auch B."/>
            <person name="Kono T."/>
            <person name="Mallez S."/>
            <person name="Zhang Y."/>
            <person name="Obille A."/>
            <person name="Becker A."/>
            <person name="Abrahante J.E."/>
            <person name="Garbe J."/>
            <person name="Badalamenti J.P."/>
            <person name="Herman A."/>
            <person name="Mangelson H."/>
            <person name="Liachko I."/>
            <person name="Sullivan S."/>
            <person name="Sone E.D."/>
            <person name="Koren S."/>
            <person name="Silverstein K.A.T."/>
            <person name="Beckman K.B."/>
            <person name="Gohl D.M."/>
        </authorList>
    </citation>
    <scope>NUCLEOTIDE SEQUENCE</scope>
    <source>
        <strain evidence="6">Duluth1</strain>
        <tissue evidence="6">Whole animal</tissue>
    </source>
</reference>
<evidence type="ECO:0000256" key="3">
    <source>
        <dbReference type="SAM" id="Coils"/>
    </source>
</evidence>
<reference evidence="6" key="2">
    <citation type="submission" date="2020-11" db="EMBL/GenBank/DDBJ databases">
        <authorList>
            <person name="McCartney M.A."/>
            <person name="Auch B."/>
            <person name="Kono T."/>
            <person name="Mallez S."/>
            <person name="Becker A."/>
            <person name="Gohl D.M."/>
            <person name="Silverstein K.A.T."/>
            <person name="Koren S."/>
            <person name="Bechman K.B."/>
            <person name="Herman A."/>
            <person name="Abrahante J.E."/>
            <person name="Garbe J."/>
        </authorList>
    </citation>
    <scope>NUCLEOTIDE SEQUENCE</scope>
    <source>
        <strain evidence="6">Duluth1</strain>
        <tissue evidence="6">Whole animal</tissue>
    </source>
</reference>
<keyword evidence="3" id="KW-0175">Coiled coil</keyword>
<feature type="coiled-coil region" evidence="3">
    <location>
        <begin position="24"/>
        <end position="69"/>
    </location>
</feature>
<dbReference type="SMART" id="SM00110">
    <property type="entry name" value="C1Q"/>
    <property type="match status" value="1"/>
</dbReference>
<dbReference type="AlphaFoldDB" id="A0A9D4G4G2"/>
<evidence type="ECO:0000313" key="6">
    <source>
        <dbReference type="EMBL" id="KAH3808425.1"/>
    </source>
</evidence>
<dbReference type="InterPro" id="IPR001073">
    <property type="entry name" value="C1q_dom"/>
</dbReference>
<feature type="signal peptide" evidence="4">
    <location>
        <begin position="1"/>
        <end position="20"/>
    </location>
</feature>
<dbReference type="GO" id="GO:0005581">
    <property type="term" value="C:collagen trimer"/>
    <property type="evidence" value="ECO:0007669"/>
    <property type="project" value="UniProtKB-KW"/>
</dbReference>
<evidence type="ECO:0000256" key="4">
    <source>
        <dbReference type="SAM" id="SignalP"/>
    </source>
</evidence>
<dbReference type="EMBL" id="JAIWYP010000006">
    <property type="protein sequence ID" value="KAH3808425.1"/>
    <property type="molecule type" value="Genomic_DNA"/>
</dbReference>